<evidence type="ECO:0000313" key="3">
    <source>
        <dbReference type="Proteomes" id="UP001491310"/>
    </source>
</evidence>
<feature type="compositionally biased region" description="Polar residues" evidence="1">
    <location>
        <begin position="35"/>
        <end position="47"/>
    </location>
</feature>
<gene>
    <name evidence="2" type="ORF">WJX75_002585</name>
</gene>
<sequence>MGNSASQIARRQYPTKGALNLSKELPVKSGASELANGQGSNVLQGLANSDLDDDEQKDLDFGKRRMALTDTGQQSKVDV</sequence>
<proteinExistence type="predicted"/>
<feature type="region of interest" description="Disordered" evidence="1">
    <location>
        <begin position="1"/>
        <end position="57"/>
    </location>
</feature>
<accession>A0ABR2YEW3</accession>
<keyword evidence="3" id="KW-1185">Reference proteome</keyword>
<protein>
    <submittedName>
        <fullName evidence="2">Uncharacterized protein</fullName>
    </submittedName>
</protein>
<organism evidence="2 3">
    <name type="scientific">Coccomyxa subellipsoidea</name>
    <dbReference type="NCBI Taxonomy" id="248742"/>
    <lineage>
        <taxon>Eukaryota</taxon>
        <taxon>Viridiplantae</taxon>
        <taxon>Chlorophyta</taxon>
        <taxon>core chlorophytes</taxon>
        <taxon>Trebouxiophyceae</taxon>
        <taxon>Trebouxiophyceae incertae sedis</taxon>
        <taxon>Coccomyxaceae</taxon>
        <taxon>Coccomyxa</taxon>
    </lineage>
</organism>
<evidence type="ECO:0000256" key="1">
    <source>
        <dbReference type="SAM" id="MobiDB-lite"/>
    </source>
</evidence>
<name>A0ABR2YEW3_9CHLO</name>
<reference evidence="2 3" key="1">
    <citation type="journal article" date="2024" name="Nat. Commun.">
        <title>Phylogenomics reveals the evolutionary origins of lichenization in chlorophyte algae.</title>
        <authorList>
            <person name="Puginier C."/>
            <person name="Libourel C."/>
            <person name="Otte J."/>
            <person name="Skaloud P."/>
            <person name="Haon M."/>
            <person name="Grisel S."/>
            <person name="Petersen M."/>
            <person name="Berrin J.G."/>
            <person name="Delaux P.M."/>
            <person name="Dal Grande F."/>
            <person name="Keller J."/>
        </authorList>
    </citation>
    <scope>NUCLEOTIDE SEQUENCE [LARGE SCALE GENOMIC DNA]</scope>
    <source>
        <strain evidence="2 3">SAG 216-7</strain>
    </source>
</reference>
<evidence type="ECO:0000313" key="2">
    <source>
        <dbReference type="EMBL" id="KAK9904015.1"/>
    </source>
</evidence>
<dbReference type="Proteomes" id="UP001491310">
    <property type="component" value="Unassembled WGS sequence"/>
</dbReference>
<dbReference type="EMBL" id="JALJOT010000013">
    <property type="protein sequence ID" value="KAK9904015.1"/>
    <property type="molecule type" value="Genomic_DNA"/>
</dbReference>
<comment type="caution">
    <text evidence="2">The sequence shown here is derived from an EMBL/GenBank/DDBJ whole genome shotgun (WGS) entry which is preliminary data.</text>
</comment>